<comment type="caution">
    <text evidence="3">The sequence shown here is derived from an EMBL/GenBank/DDBJ whole genome shotgun (WGS) entry which is preliminary data.</text>
</comment>
<protein>
    <submittedName>
        <fullName evidence="3">Uncharacterized protein</fullName>
    </submittedName>
</protein>
<keyword evidence="2" id="KW-0812">Transmembrane</keyword>
<evidence type="ECO:0000313" key="3">
    <source>
        <dbReference type="EMBL" id="TRY77057.1"/>
    </source>
</evidence>
<evidence type="ECO:0000256" key="2">
    <source>
        <dbReference type="SAM" id="Phobius"/>
    </source>
</evidence>
<keyword evidence="4" id="KW-1185">Reference proteome</keyword>
<organism evidence="3 4">
    <name type="scientific">Tigriopus californicus</name>
    <name type="common">Marine copepod</name>
    <dbReference type="NCBI Taxonomy" id="6832"/>
    <lineage>
        <taxon>Eukaryota</taxon>
        <taxon>Metazoa</taxon>
        <taxon>Ecdysozoa</taxon>
        <taxon>Arthropoda</taxon>
        <taxon>Crustacea</taxon>
        <taxon>Multicrustacea</taxon>
        <taxon>Hexanauplia</taxon>
        <taxon>Copepoda</taxon>
        <taxon>Harpacticoida</taxon>
        <taxon>Harpacticidae</taxon>
        <taxon>Tigriopus</taxon>
    </lineage>
</organism>
<sequence>MLSHSNNKSTYSNSTTTPMSYNSHRLHAPSLKHNNRAGSMRAQNSQMLNAESAVLLNHQGASVTMSNQGKFAKHGDSVRASIPPPGYSNDVVFKVLASPEETNEIFLDHQEDLWDESQGERLNYTDSDLVEINYEYALARGHRKIMLTTPPPTEISYQHNMPPSQSLYEELKRSMKPLGIRHPEFKQKRRFQIPKDQNRYSEPTRVFLRMAAKALHVRQQLLHNYKDHVVRAFRQKTETDVIYLQHMFELVSKYGIYSILQDNGEIESTAKALVIDPCHLEAELEANKIKPSHFCRNFMICFVLFASVLIGLVLVFNGRDHFFDMSHLIQVMTNATQTTEDDQL</sequence>
<dbReference type="AlphaFoldDB" id="A0A553PHC2"/>
<proteinExistence type="predicted"/>
<name>A0A553PHC2_TIGCA</name>
<gene>
    <name evidence="3" type="ORF">TCAL_10224</name>
</gene>
<reference evidence="3 4" key="1">
    <citation type="journal article" date="2018" name="Nat. Ecol. Evol.">
        <title>Genomic signatures of mitonuclear coevolution across populations of Tigriopus californicus.</title>
        <authorList>
            <person name="Barreto F.S."/>
            <person name="Watson E.T."/>
            <person name="Lima T.G."/>
            <person name="Willett C.S."/>
            <person name="Edmands S."/>
            <person name="Li W."/>
            <person name="Burton R.S."/>
        </authorList>
    </citation>
    <scope>NUCLEOTIDE SEQUENCE [LARGE SCALE GENOMIC DNA]</scope>
    <source>
        <strain evidence="3 4">San Diego</strain>
    </source>
</reference>
<feature type="transmembrane region" description="Helical" evidence="2">
    <location>
        <begin position="297"/>
        <end position="316"/>
    </location>
</feature>
<keyword evidence="2" id="KW-1133">Transmembrane helix</keyword>
<accession>A0A553PHC2</accession>
<evidence type="ECO:0000256" key="1">
    <source>
        <dbReference type="SAM" id="MobiDB-lite"/>
    </source>
</evidence>
<dbReference type="Proteomes" id="UP000318571">
    <property type="component" value="Chromosome 5"/>
</dbReference>
<feature type="region of interest" description="Disordered" evidence="1">
    <location>
        <begin position="1"/>
        <end position="31"/>
    </location>
</feature>
<evidence type="ECO:0000313" key="4">
    <source>
        <dbReference type="Proteomes" id="UP000318571"/>
    </source>
</evidence>
<keyword evidence="2" id="KW-0472">Membrane</keyword>
<dbReference type="EMBL" id="VCGU01000004">
    <property type="protein sequence ID" value="TRY77057.1"/>
    <property type="molecule type" value="Genomic_DNA"/>
</dbReference>
<feature type="compositionally biased region" description="Low complexity" evidence="1">
    <location>
        <begin position="1"/>
        <end position="17"/>
    </location>
</feature>